<keyword evidence="2" id="KW-1185">Reference proteome</keyword>
<protein>
    <submittedName>
        <fullName evidence="1">Uncharacterized protein</fullName>
    </submittedName>
</protein>
<reference evidence="1 2" key="1">
    <citation type="submission" date="2016-10" db="EMBL/GenBank/DDBJ databases">
        <title>Draft genome sequences of four alkaliphilic bacteria belonging to the Anaerobacillus genus.</title>
        <authorList>
            <person name="Bassil N.M."/>
            <person name="Lloyd J.R."/>
        </authorList>
    </citation>
    <scope>NUCLEOTIDE SEQUENCE [LARGE SCALE GENOMIC DNA]</scope>
    <source>
        <strain evidence="1 2">DSM 15340</strain>
    </source>
</reference>
<evidence type="ECO:0000313" key="2">
    <source>
        <dbReference type="Proteomes" id="UP000180098"/>
    </source>
</evidence>
<sequence>MNEKISQIIHLAIKDVWLNDLKNDYTNHFLLKEDSLKNAFYFHLRTRLGEAFLNENHLRIFTEYYVEGERIDLVVVEIDPVRAEGNYLGDVVKRVLAVVEMKYKGCFVSDTVFYKDIEKVMSFINSWGSNTSHYIAFLQEKYFKREEVVNWLSDEQAVTASGKLTELYAYWDEDSDEAVWRVVEY</sequence>
<accession>A0A1S2LAP1</accession>
<dbReference type="AlphaFoldDB" id="A0A1S2LAP1"/>
<dbReference type="Proteomes" id="UP000180098">
    <property type="component" value="Unassembled WGS sequence"/>
</dbReference>
<proteinExistence type="predicted"/>
<organism evidence="1 2">
    <name type="scientific">Anaerobacillus arseniciselenatis</name>
    <dbReference type="NCBI Taxonomy" id="85682"/>
    <lineage>
        <taxon>Bacteria</taxon>
        <taxon>Bacillati</taxon>
        <taxon>Bacillota</taxon>
        <taxon>Bacilli</taxon>
        <taxon>Bacillales</taxon>
        <taxon>Bacillaceae</taxon>
        <taxon>Anaerobacillus</taxon>
    </lineage>
</organism>
<dbReference type="OrthoDB" id="2083721at2"/>
<comment type="caution">
    <text evidence="1">The sequence shown here is derived from an EMBL/GenBank/DDBJ whole genome shotgun (WGS) entry which is preliminary data.</text>
</comment>
<dbReference type="EMBL" id="MLQQ01000045">
    <property type="protein sequence ID" value="OIJ09320.1"/>
    <property type="molecule type" value="Genomic_DNA"/>
</dbReference>
<gene>
    <name evidence="1" type="ORF">BKP35_16750</name>
</gene>
<evidence type="ECO:0000313" key="1">
    <source>
        <dbReference type="EMBL" id="OIJ09320.1"/>
    </source>
</evidence>
<name>A0A1S2LAP1_9BACI</name>